<keyword evidence="3" id="KW-0806">Transcription termination</keyword>
<feature type="domain" description="Xrn1 helical" evidence="15">
    <location>
        <begin position="327"/>
        <end position="880"/>
    </location>
</feature>
<feature type="region of interest" description="Disordered" evidence="13">
    <location>
        <begin position="419"/>
        <end position="445"/>
    </location>
</feature>
<accession>A0AAD5UR37</accession>
<dbReference type="GO" id="GO:0006353">
    <property type="term" value="P:DNA-templated transcription termination"/>
    <property type="evidence" value="ECO:0007669"/>
    <property type="project" value="UniProtKB-KW"/>
</dbReference>
<dbReference type="AlphaFoldDB" id="A0AAD5UR37"/>
<evidence type="ECO:0000259" key="15">
    <source>
        <dbReference type="Pfam" id="PF17846"/>
    </source>
</evidence>
<dbReference type="CDD" id="cd18673">
    <property type="entry name" value="PIN_XRN1-2-like"/>
    <property type="match status" value="1"/>
</dbReference>
<reference evidence="16" key="1">
    <citation type="submission" date="2020-05" db="EMBL/GenBank/DDBJ databases">
        <title>Phylogenomic resolution of chytrid fungi.</title>
        <authorList>
            <person name="Stajich J.E."/>
            <person name="Amses K."/>
            <person name="Simmons R."/>
            <person name="Seto K."/>
            <person name="Myers J."/>
            <person name="Bonds A."/>
            <person name="Quandt C.A."/>
            <person name="Barry K."/>
            <person name="Liu P."/>
            <person name="Grigoriev I."/>
            <person name="Longcore J.E."/>
            <person name="James T.Y."/>
        </authorList>
    </citation>
    <scope>NUCLEOTIDE SEQUENCE</scope>
    <source>
        <strain evidence="16">PLAUS21</strain>
    </source>
</reference>
<evidence type="ECO:0000256" key="1">
    <source>
        <dbReference type="ARBA" id="ARBA00004123"/>
    </source>
</evidence>
<keyword evidence="9" id="KW-0862">Zinc</keyword>
<dbReference type="GO" id="GO:0003723">
    <property type="term" value="F:RNA binding"/>
    <property type="evidence" value="ECO:0007669"/>
    <property type="project" value="TreeGrafter"/>
</dbReference>
<feature type="region of interest" description="Disordered" evidence="13">
    <location>
        <begin position="479"/>
        <end position="504"/>
    </location>
</feature>
<dbReference type="InterPro" id="IPR017151">
    <property type="entry name" value="Xrn2/3/4"/>
</dbReference>
<dbReference type="FunFam" id="3.40.50.12390:FF:000003">
    <property type="entry name" value="5'-3' exoribonuclease"/>
    <property type="match status" value="1"/>
</dbReference>
<dbReference type="Pfam" id="PF03159">
    <property type="entry name" value="XRN_N"/>
    <property type="match status" value="1"/>
</dbReference>
<feature type="domain" description="Xrn1 N-terminal" evidence="14">
    <location>
        <begin position="1"/>
        <end position="256"/>
    </location>
</feature>
<evidence type="ECO:0000313" key="17">
    <source>
        <dbReference type="Proteomes" id="UP001210925"/>
    </source>
</evidence>
<proteinExistence type="inferred from homology"/>
<dbReference type="PIRSF" id="PIRSF037239">
    <property type="entry name" value="Exonuclease_Xrn2"/>
    <property type="match status" value="1"/>
</dbReference>
<keyword evidence="3" id="KW-0805">Transcription regulation</keyword>
<dbReference type="GO" id="GO:0000956">
    <property type="term" value="P:nuclear-transcribed mRNA catabolic process"/>
    <property type="evidence" value="ECO:0007669"/>
    <property type="project" value="TreeGrafter"/>
</dbReference>
<feature type="compositionally biased region" description="Low complexity" evidence="13">
    <location>
        <begin position="1020"/>
        <end position="1033"/>
    </location>
</feature>
<dbReference type="Gene3D" id="3.40.50.12390">
    <property type="match status" value="2"/>
</dbReference>
<dbReference type="GO" id="GO:0006397">
    <property type="term" value="P:mRNA processing"/>
    <property type="evidence" value="ECO:0007669"/>
    <property type="project" value="UniProtKB-UniRule"/>
</dbReference>
<dbReference type="Gene3D" id="1.25.40.1050">
    <property type="match status" value="1"/>
</dbReference>
<dbReference type="InterPro" id="IPR004859">
    <property type="entry name" value="Xrn1_N"/>
</dbReference>
<evidence type="ECO:0000259" key="14">
    <source>
        <dbReference type="Pfam" id="PF03159"/>
    </source>
</evidence>
<evidence type="ECO:0000256" key="3">
    <source>
        <dbReference type="ARBA" id="ARBA00022472"/>
    </source>
</evidence>
<feature type="compositionally biased region" description="Basic and acidic residues" evidence="13">
    <location>
        <begin position="419"/>
        <end position="439"/>
    </location>
</feature>
<keyword evidence="8 12" id="KW-0378">Hydrolase</keyword>
<keyword evidence="6" id="KW-0479">Metal-binding</keyword>
<dbReference type="FunFam" id="3.40.50.12390:FF:000001">
    <property type="entry name" value="5'-3' exoribonuclease"/>
    <property type="match status" value="1"/>
</dbReference>
<evidence type="ECO:0000256" key="12">
    <source>
        <dbReference type="PIRNR" id="PIRNR037239"/>
    </source>
</evidence>
<protein>
    <recommendedName>
        <fullName evidence="12">5'-3' exoribonuclease</fullName>
        <ecNumber evidence="12">3.1.13.-</ecNumber>
    </recommendedName>
</protein>
<evidence type="ECO:0000256" key="4">
    <source>
        <dbReference type="ARBA" id="ARBA00022664"/>
    </source>
</evidence>
<keyword evidence="4 12" id="KW-0507">mRNA processing</keyword>
<dbReference type="Proteomes" id="UP001210925">
    <property type="component" value="Unassembled WGS sequence"/>
</dbReference>
<dbReference type="PANTHER" id="PTHR12341">
    <property type="entry name" value="5'-&gt;3' EXORIBONUCLEASE"/>
    <property type="match status" value="1"/>
</dbReference>
<dbReference type="GO" id="GO:0004534">
    <property type="term" value="F:5'-3' RNA exonuclease activity"/>
    <property type="evidence" value="ECO:0007669"/>
    <property type="project" value="UniProtKB-UniRule"/>
</dbReference>
<comment type="function">
    <text evidence="12">Possesses 5'-&gt;3' exoribonuclease activity. May promote termination of transcription by RNA polymerase II.</text>
</comment>
<evidence type="ECO:0000313" key="16">
    <source>
        <dbReference type="EMBL" id="KAJ3262008.1"/>
    </source>
</evidence>
<sequence>MGIPTLFKWLSSKYPKIITNVIEELPQVIDGNSIPVDSSLPNPNGVEIDNLYLDMNGIIHPCCHPEDKPAPNTEEEMYIEIFKYIDRIFGMIRPRKVLYMAIDGVAPRAKMNQQRSRRFRAAQEEEIKRKDEEHIRREWEINHGQNYPIEKDEKKHFDSNCITPGTPFMDKLAICLRYYVTDRLNNDPGWANVKVILSDASVPGEGEHKIMDFIRRQRNQGMYDPNTKHVLYGLDADLIMLALATHEPYFYILREDVFAKANQRACTVCGQSDHVANQCQGKAKEKLGQWDDQSKYFDLKPFVFVHISVLREYLNVEMIIHDAPFDWDLERAIDDWVFMCFFVGNDFLPHLPSLEIREGAVELLVDIWKTKAKNWGGYLTDSGDIYLERAQEVLEELGKIEDEVFRNRREGEERRRIQRFERKQENKKRGLQPKQEKQRYGAPPSTAVKLSKLAMMEQMNQLESLPVKGVSKEERHRLNSEAVQSRYPAKPKQFSHKNPSSTESNMHAAKKLKMALLAKKVDANPTGGLSMVDFMKKDEEEEEVIEESVAVPVEAVEDEIEETVEQGSVESATEIEEDPETGLPIIIKEDVDSDAEPPADDIRLWESGWKIRYYKNKFQVDIQDEKFRQEIVKSYVEGLCWVLKYYYQGVQSWKWYYPYHYSPFASDFTSIGDLKIEFEKSQPFKPIEQLMGVFPAASKDHIPKPFHYLMTDPNSEIIDFYPTEFPIDLNGKKYLWQGVALLPFIDADRLLKAVEPLYSQITPEEQRRNTLGNEYLFCGGSHPMYDDLCSIYGNKANAETPLDKSKSDRMGGSVRQDPDVCFPGCTYHSPLSEFGMPDIENKSSISAFYFMPEIPKGYKFIAKLLKGVKMPLQLLTPDDHYAIRAGYSASDRGRRGGRGRFGNAANRMVRNGLALKPENSRSDNRGYNGRGNEDRQDRYSNDRNDYRNNRNDDNRGGRGNRYEGDDQYSRNDYRNSDSSRYDRNDNYNGRDSRNYRNDQYDRNRSDYSRGGQYRDDNRYNDYNSSRDNNYSRGGYDRDRGYTRKRDRGEREATYQQDNRRGYTQQVICNLIKNTGGYQPQYQPNQYFQPPAYQAPQAPVANQDGAALVANLLNQLGGANTAPNYNQFNQYNQYQPRPPQ</sequence>
<feature type="compositionally biased region" description="Basic and acidic residues" evidence="13">
    <location>
        <begin position="931"/>
        <end position="1019"/>
    </location>
</feature>
<feature type="compositionally biased region" description="Basic and acidic residues" evidence="13">
    <location>
        <begin position="1034"/>
        <end position="1056"/>
    </location>
</feature>
<evidence type="ECO:0000256" key="10">
    <source>
        <dbReference type="ARBA" id="ARBA00022839"/>
    </source>
</evidence>
<dbReference type="EMBL" id="JADGKB010000003">
    <property type="protein sequence ID" value="KAJ3262008.1"/>
    <property type="molecule type" value="Genomic_DNA"/>
</dbReference>
<keyword evidence="3" id="KW-0804">Transcription</keyword>
<evidence type="ECO:0000256" key="13">
    <source>
        <dbReference type="SAM" id="MobiDB-lite"/>
    </source>
</evidence>
<evidence type="ECO:0000256" key="5">
    <source>
        <dbReference type="ARBA" id="ARBA00022722"/>
    </source>
</evidence>
<keyword evidence="5 12" id="KW-0540">Nuclease</keyword>
<dbReference type="EC" id="3.1.13.-" evidence="12"/>
<organism evidence="16 17">
    <name type="scientific">Boothiomyces macroporosus</name>
    <dbReference type="NCBI Taxonomy" id="261099"/>
    <lineage>
        <taxon>Eukaryota</taxon>
        <taxon>Fungi</taxon>
        <taxon>Fungi incertae sedis</taxon>
        <taxon>Chytridiomycota</taxon>
        <taxon>Chytridiomycota incertae sedis</taxon>
        <taxon>Chytridiomycetes</taxon>
        <taxon>Rhizophydiales</taxon>
        <taxon>Terramycetaceae</taxon>
        <taxon>Boothiomyces</taxon>
    </lineage>
</organism>
<comment type="subcellular location">
    <subcellularLocation>
        <location evidence="1">Nucleus</location>
    </subcellularLocation>
</comment>
<gene>
    <name evidence="16" type="primary">RAT1</name>
    <name evidence="16" type="ORF">HK103_003851</name>
</gene>
<comment type="caution">
    <text evidence="16">The sequence shown here is derived from an EMBL/GenBank/DDBJ whole genome shotgun (WGS) entry which is preliminary data.</text>
</comment>
<dbReference type="InterPro" id="IPR041412">
    <property type="entry name" value="Xrn1_helical"/>
</dbReference>
<name>A0AAD5UR37_9FUNG</name>
<dbReference type="InterPro" id="IPR027073">
    <property type="entry name" value="5_3_exoribonuclease"/>
</dbReference>
<keyword evidence="7" id="KW-0863">Zinc-finger</keyword>
<keyword evidence="11" id="KW-0539">Nucleus</keyword>
<dbReference type="PANTHER" id="PTHR12341:SF41">
    <property type="entry name" value="5'-3' EXORIBONUCLEASE 2"/>
    <property type="match status" value="1"/>
</dbReference>
<evidence type="ECO:0000256" key="7">
    <source>
        <dbReference type="ARBA" id="ARBA00022771"/>
    </source>
</evidence>
<keyword evidence="17" id="KW-1185">Reference proteome</keyword>
<evidence type="ECO:0000256" key="2">
    <source>
        <dbReference type="ARBA" id="ARBA00006994"/>
    </source>
</evidence>
<feature type="region of interest" description="Disordered" evidence="13">
    <location>
        <begin position="889"/>
        <end position="1056"/>
    </location>
</feature>
<keyword evidence="10 12" id="KW-0269">Exonuclease</keyword>
<dbReference type="FunFam" id="1.25.40.1050:FF:000002">
    <property type="entry name" value="5'-3' exoribonuclease"/>
    <property type="match status" value="1"/>
</dbReference>
<evidence type="ECO:0000256" key="11">
    <source>
        <dbReference type="ARBA" id="ARBA00023242"/>
    </source>
</evidence>
<dbReference type="GO" id="GO:0005634">
    <property type="term" value="C:nucleus"/>
    <property type="evidence" value="ECO:0007669"/>
    <property type="project" value="UniProtKB-SubCell"/>
</dbReference>
<evidence type="ECO:0000256" key="8">
    <source>
        <dbReference type="ARBA" id="ARBA00022801"/>
    </source>
</evidence>
<evidence type="ECO:0000256" key="6">
    <source>
        <dbReference type="ARBA" id="ARBA00022723"/>
    </source>
</evidence>
<dbReference type="Pfam" id="PF17846">
    <property type="entry name" value="XRN_M"/>
    <property type="match status" value="1"/>
</dbReference>
<dbReference type="GO" id="GO:0008270">
    <property type="term" value="F:zinc ion binding"/>
    <property type="evidence" value="ECO:0007669"/>
    <property type="project" value="UniProtKB-KW"/>
</dbReference>
<comment type="similarity">
    <text evidence="2 12">Belongs to the 5'-3' exonuclease family. XRN2/RAT1 subfamily.</text>
</comment>
<evidence type="ECO:0000256" key="9">
    <source>
        <dbReference type="ARBA" id="ARBA00022833"/>
    </source>
</evidence>